<dbReference type="GO" id="GO:0050660">
    <property type="term" value="F:flavin adenine dinucleotide binding"/>
    <property type="evidence" value="ECO:0007669"/>
    <property type="project" value="InterPro"/>
</dbReference>
<evidence type="ECO:0000259" key="5">
    <source>
        <dbReference type="Pfam" id="PF01266"/>
    </source>
</evidence>
<dbReference type="Proteomes" id="UP000319204">
    <property type="component" value="Unassembled WGS sequence"/>
</dbReference>
<dbReference type="AlphaFoldDB" id="A0A5N5ITA2"/>
<dbReference type="EMBL" id="VNIK02000016">
    <property type="protein sequence ID" value="KAB5484478.1"/>
    <property type="molecule type" value="Genomic_DNA"/>
</dbReference>
<evidence type="ECO:0000256" key="3">
    <source>
        <dbReference type="ARBA" id="ARBA00022827"/>
    </source>
</evidence>
<comment type="caution">
    <text evidence="6">The sequence shown here is derived from an EMBL/GenBank/DDBJ whole genome shotgun (WGS) entry which is preliminary data.</text>
</comment>
<keyword evidence="7" id="KW-1185">Reference proteome</keyword>
<sequence>MMSIKDFFIICCIFNHVGTSAIWFNERVAIGADQRNHWCLPVVMGIVLKCSNPIVRVVKKYDVLVIGGGIFGVTAAVELAKRKYKVGLLNPDTLPHHMAASTDVTKAVRMEYGSDREYFRMAERSIQLWREWNNVFGKELYHEVGFLMLYRKSIESGEQSFEKFSYRELLRNGYEVEQLSSSEIQKRFPAVNAQTYSEAIYNPIGGYANATLTLTTLMAHARELGVHIHEGQTVNRIDTDANMVKGVGTMENEKYAADRILVAAGPHTPVLVPELQPYMKSTGHPVFWLRPNDTKKFSGENFPVFTADISNTGWYGFPYLEEQGIVKLAKHSNGSEIDPEKGDRRVTDAEVEEMRSFVKESFPGLANAPLVYTRRCLYTDTLDGHFWIDNHPAIKGLSVSSGGSGHGLKMAPLLGPMAADIVEGKTHEFSNRYRWRHLTKDTVQVEEARYVIDRRI</sequence>
<feature type="domain" description="FAD dependent oxidoreductase" evidence="5">
    <location>
        <begin position="62"/>
        <end position="420"/>
    </location>
</feature>
<dbReference type="SUPFAM" id="SSF51905">
    <property type="entry name" value="FAD/NAD(P)-binding domain"/>
    <property type="match status" value="1"/>
</dbReference>
<evidence type="ECO:0000313" key="6">
    <source>
        <dbReference type="EMBL" id="KAB5484478.1"/>
    </source>
</evidence>
<keyword evidence="3" id="KW-0274">FAD</keyword>
<organism evidence="6 7">
    <name type="scientific">Flagellimonas hadalis</name>
    <dbReference type="NCBI Taxonomy" id="2597517"/>
    <lineage>
        <taxon>Bacteria</taxon>
        <taxon>Pseudomonadati</taxon>
        <taxon>Bacteroidota</taxon>
        <taxon>Flavobacteriia</taxon>
        <taxon>Flavobacteriales</taxon>
        <taxon>Flavobacteriaceae</taxon>
        <taxon>Flagellimonas</taxon>
    </lineage>
</organism>
<accession>A0A5N5ITA2</accession>
<dbReference type="GO" id="GO:0008115">
    <property type="term" value="F:sarcosine oxidase activity"/>
    <property type="evidence" value="ECO:0007669"/>
    <property type="project" value="TreeGrafter"/>
</dbReference>
<dbReference type="PANTHER" id="PTHR10961:SF46">
    <property type="entry name" value="PEROXISOMAL SARCOSINE OXIDASE"/>
    <property type="match status" value="1"/>
</dbReference>
<keyword evidence="4" id="KW-0560">Oxidoreductase</keyword>
<dbReference type="InterPro" id="IPR006076">
    <property type="entry name" value="FAD-dep_OxRdtase"/>
</dbReference>
<dbReference type="Pfam" id="PF01266">
    <property type="entry name" value="DAO"/>
    <property type="match status" value="1"/>
</dbReference>
<evidence type="ECO:0000313" key="7">
    <source>
        <dbReference type="Proteomes" id="UP000319204"/>
    </source>
</evidence>
<protein>
    <submittedName>
        <fullName evidence="6">FAD-dependent oxidoreductase</fullName>
    </submittedName>
</protein>
<comment type="cofactor">
    <cofactor evidence="1">
        <name>FAD</name>
        <dbReference type="ChEBI" id="CHEBI:57692"/>
    </cofactor>
</comment>
<dbReference type="OrthoDB" id="571248at2"/>
<keyword evidence="2" id="KW-0285">Flavoprotein</keyword>
<reference evidence="6" key="1">
    <citation type="submission" date="2019-10" db="EMBL/GenBank/DDBJ databases">
        <title>Muricauda hadale sp. nov., a piezophilic bacterium isolated from hadopelagic water of the Mariana Trench.</title>
        <authorList>
            <person name="Wei Y."/>
        </authorList>
    </citation>
    <scope>NUCLEOTIDE SEQUENCE [LARGE SCALE GENOMIC DNA]</scope>
    <source>
        <strain evidence="6">MT-229</strain>
    </source>
</reference>
<gene>
    <name evidence="6" type="ORF">FOT42_016545</name>
</gene>
<dbReference type="InterPro" id="IPR045170">
    <property type="entry name" value="MTOX"/>
</dbReference>
<dbReference type="PANTHER" id="PTHR10961">
    <property type="entry name" value="PEROXISOMAL SARCOSINE OXIDASE"/>
    <property type="match status" value="1"/>
</dbReference>
<evidence type="ECO:0000256" key="4">
    <source>
        <dbReference type="ARBA" id="ARBA00023002"/>
    </source>
</evidence>
<proteinExistence type="predicted"/>
<dbReference type="Gene3D" id="3.50.50.60">
    <property type="entry name" value="FAD/NAD(P)-binding domain"/>
    <property type="match status" value="1"/>
</dbReference>
<dbReference type="Gene3D" id="3.30.9.10">
    <property type="entry name" value="D-Amino Acid Oxidase, subunit A, domain 2"/>
    <property type="match status" value="1"/>
</dbReference>
<dbReference type="SUPFAM" id="SSF54373">
    <property type="entry name" value="FAD-linked reductases, C-terminal domain"/>
    <property type="match status" value="1"/>
</dbReference>
<dbReference type="InterPro" id="IPR036188">
    <property type="entry name" value="FAD/NAD-bd_sf"/>
</dbReference>
<evidence type="ECO:0000256" key="1">
    <source>
        <dbReference type="ARBA" id="ARBA00001974"/>
    </source>
</evidence>
<name>A0A5N5ITA2_9FLAO</name>
<evidence type="ECO:0000256" key="2">
    <source>
        <dbReference type="ARBA" id="ARBA00022630"/>
    </source>
</evidence>